<dbReference type="OrthoDB" id="2121828at2759"/>
<proteinExistence type="predicted"/>
<dbReference type="GO" id="GO:0016491">
    <property type="term" value="F:oxidoreductase activity"/>
    <property type="evidence" value="ECO:0007669"/>
    <property type="project" value="InterPro"/>
</dbReference>
<evidence type="ECO:0000313" key="3">
    <source>
        <dbReference type="Proteomes" id="UP000807342"/>
    </source>
</evidence>
<feature type="domain" description="Plastocyanin-like" evidence="1">
    <location>
        <begin position="10"/>
        <end position="63"/>
    </location>
</feature>
<evidence type="ECO:0000259" key="1">
    <source>
        <dbReference type="Pfam" id="PF07731"/>
    </source>
</evidence>
<evidence type="ECO:0000313" key="2">
    <source>
        <dbReference type="EMBL" id="KAF9442208.1"/>
    </source>
</evidence>
<dbReference type="Pfam" id="PF07731">
    <property type="entry name" value="Cu-oxidase_2"/>
    <property type="match status" value="1"/>
</dbReference>
<dbReference type="AlphaFoldDB" id="A0A9P6BY76"/>
<dbReference type="Gene3D" id="2.60.40.420">
    <property type="entry name" value="Cupredoxins - blue copper proteins"/>
    <property type="match status" value="1"/>
</dbReference>
<name>A0A9P6BY76_9AGAR</name>
<dbReference type="Proteomes" id="UP000807342">
    <property type="component" value="Unassembled WGS sequence"/>
</dbReference>
<sequence>MQVIKPMTLNNTNAVNPISHDAVGVRGSGTTTRFKTDSTGPLAFHCRIFWHKFAGLASVQSVDPVDFLKNVQVTPAWEGLYPAWVLSEAADVSYE</sequence>
<organism evidence="2 3">
    <name type="scientific">Macrolepiota fuliginosa MF-IS2</name>
    <dbReference type="NCBI Taxonomy" id="1400762"/>
    <lineage>
        <taxon>Eukaryota</taxon>
        <taxon>Fungi</taxon>
        <taxon>Dikarya</taxon>
        <taxon>Basidiomycota</taxon>
        <taxon>Agaricomycotina</taxon>
        <taxon>Agaricomycetes</taxon>
        <taxon>Agaricomycetidae</taxon>
        <taxon>Agaricales</taxon>
        <taxon>Agaricineae</taxon>
        <taxon>Agaricaceae</taxon>
        <taxon>Macrolepiota</taxon>
    </lineage>
</organism>
<dbReference type="InterPro" id="IPR011706">
    <property type="entry name" value="Cu-oxidase_C"/>
</dbReference>
<dbReference type="GO" id="GO:0005507">
    <property type="term" value="F:copper ion binding"/>
    <property type="evidence" value="ECO:0007669"/>
    <property type="project" value="InterPro"/>
</dbReference>
<keyword evidence="3" id="KW-1185">Reference proteome</keyword>
<gene>
    <name evidence="2" type="ORF">P691DRAFT_765467</name>
</gene>
<dbReference type="SUPFAM" id="SSF49503">
    <property type="entry name" value="Cupredoxins"/>
    <property type="match status" value="1"/>
</dbReference>
<protein>
    <submittedName>
        <fullName evidence="2">Multicopper oxidase</fullName>
    </submittedName>
</protein>
<dbReference type="InterPro" id="IPR008972">
    <property type="entry name" value="Cupredoxin"/>
</dbReference>
<accession>A0A9P6BY76</accession>
<reference evidence="2" key="1">
    <citation type="submission" date="2020-11" db="EMBL/GenBank/DDBJ databases">
        <authorList>
            <consortium name="DOE Joint Genome Institute"/>
            <person name="Ahrendt S."/>
            <person name="Riley R."/>
            <person name="Andreopoulos W."/>
            <person name="Labutti K."/>
            <person name="Pangilinan J."/>
            <person name="Ruiz-Duenas F.J."/>
            <person name="Barrasa J.M."/>
            <person name="Sanchez-Garcia M."/>
            <person name="Camarero S."/>
            <person name="Miyauchi S."/>
            <person name="Serrano A."/>
            <person name="Linde D."/>
            <person name="Babiker R."/>
            <person name="Drula E."/>
            <person name="Ayuso-Fernandez I."/>
            <person name="Pacheco R."/>
            <person name="Padilla G."/>
            <person name="Ferreira P."/>
            <person name="Barriuso J."/>
            <person name="Kellner H."/>
            <person name="Castanera R."/>
            <person name="Alfaro M."/>
            <person name="Ramirez L."/>
            <person name="Pisabarro A.G."/>
            <person name="Kuo A."/>
            <person name="Tritt A."/>
            <person name="Lipzen A."/>
            <person name="He G."/>
            <person name="Yan M."/>
            <person name="Ng V."/>
            <person name="Cullen D."/>
            <person name="Martin F."/>
            <person name="Rosso M.-N."/>
            <person name="Henrissat B."/>
            <person name="Hibbett D."/>
            <person name="Martinez A.T."/>
            <person name="Grigoriev I.V."/>
        </authorList>
    </citation>
    <scope>NUCLEOTIDE SEQUENCE</scope>
    <source>
        <strain evidence="2">MF-IS2</strain>
    </source>
</reference>
<comment type="caution">
    <text evidence="2">The sequence shown here is derived from an EMBL/GenBank/DDBJ whole genome shotgun (WGS) entry which is preliminary data.</text>
</comment>
<dbReference type="EMBL" id="MU151681">
    <property type="protein sequence ID" value="KAF9442208.1"/>
    <property type="molecule type" value="Genomic_DNA"/>
</dbReference>